<dbReference type="Proteomes" id="UP000234661">
    <property type="component" value="Unassembled WGS sequence"/>
</dbReference>
<accession>A0A2J4ZDK0</accession>
<evidence type="ECO:0000256" key="2">
    <source>
        <dbReference type="ARBA" id="ARBA00004908"/>
    </source>
</evidence>
<dbReference type="GO" id="GO:0003995">
    <property type="term" value="F:acyl-CoA dehydrogenase activity"/>
    <property type="evidence" value="ECO:0007669"/>
    <property type="project" value="InterPro"/>
</dbReference>
<dbReference type="InterPro" id="IPR016162">
    <property type="entry name" value="Ald_DH_N"/>
</dbReference>
<gene>
    <name evidence="9" type="ORF">CWM85_16535</name>
</gene>
<keyword evidence="6" id="KW-0560">Oxidoreductase</keyword>
<comment type="pathway">
    <text evidence="2">Lipid metabolism; fatty acid reduction for biolumincescence.</text>
</comment>
<dbReference type="AlphaFoldDB" id="A0A2J4ZDK0"/>
<keyword evidence="5" id="KW-0521">NADP</keyword>
<dbReference type="Pfam" id="PF05893">
    <property type="entry name" value="LuxC"/>
    <property type="match status" value="1"/>
</dbReference>
<keyword evidence="7" id="KW-0455">Luminescence</keyword>
<dbReference type="GO" id="GO:0050062">
    <property type="term" value="F:long-chain-fatty-acyl-CoA reductase activity"/>
    <property type="evidence" value="ECO:0007669"/>
    <property type="project" value="UniProtKB-EC"/>
</dbReference>
<dbReference type="GO" id="GO:0008218">
    <property type="term" value="P:bioluminescence"/>
    <property type="evidence" value="ECO:0007669"/>
    <property type="project" value="UniProtKB-KW"/>
</dbReference>
<dbReference type="Gene3D" id="3.40.309.10">
    <property type="entry name" value="Aldehyde Dehydrogenase, Chain A, domain 2"/>
    <property type="match status" value="1"/>
</dbReference>
<comment type="caution">
    <text evidence="9">The sequence shown here is derived from an EMBL/GenBank/DDBJ whole genome shotgun (WGS) entry which is preliminary data.</text>
</comment>
<dbReference type="PANTHER" id="PTHR43845:SF1">
    <property type="entry name" value="BLR5969 PROTEIN"/>
    <property type="match status" value="1"/>
</dbReference>
<dbReference type="InterPro" id="IPR016161">
    <property type="entry name" value="Ald_DH/histidinol_DH"/>
</dbReference>
<dbReference type="Gene3D" id="3.40.50.12780">
    <property type="entry name" value="N-terminal domain of ligase-like"/>
    <property type="match status" value="1"/>
</dbReference>
<dbReference type="InterPro" id="IPR042099">
    <property type="entry name" value="ANL_N_sf"/>
</dbReference>
<dbReference type="SUPFAM" id="SSF53720">
    <property type="entry name" value="ALDH-like"/>
    <property type="match status" value="1"/>
</dbReference>
<evidence type="ECO:0000256" key="8">
    <source>
        <dbReference type="ARBA" id="ARBA00049412"/>
    </source>
</evidence>
<sequence length="803" mass="88792">MYLIQGKNYPLLTPEEAIAMLTSGLDSALSQPPRPETVLACAGRFIEQLKDHAFLPQLGPAYREEVRKFCQPDALRQKLEHELGDTPFSVRRINYREPQFEGWRPLGVVVHVTPANAQLLPFFAIIESLLVGNINWLRPSASEQGMTIDLLRAFIHCDLTDQLANFVAVVPVETTRLSLLLTHADGISAWGGDTALEAIRQQLPGGCRWIPWGHKISFAWLQPDAVNEESLLALADDVCCFDQQACSSPQIVFVDSDDSAVLQDIGERLAEAMRRRHVRWQPLMPDEKAAADITRAVAFAQLDTVFAGADNALLAGDGWRIIQQHTSAITPSPLFRTVLLRPLPQNKVMQTLRPWRTHLQTCGLVVADRDRIPLSQLLLAAGVNRITPVGKMHDGYHGEPHDGVYALSQLARRVTVTLNADVLTQQATLDPNPPPPPMLTAQQPIMDKTAFLQHAMRPSAQLFFRSGGSSGVPKLAGFTYRDYRRQMQAAAAGMFAAGLDPAHDKVLNLMYAGNLYGGLLSFFTLLEMLEVTHLPMGGPHDDDYHEIARTIVNQGVTTLIGMPSTLYQLFTREEAILRDYGGIQKLLLGGEHMGVAQRDYIHGFGVKTIRSALYGSVDAGPLGHACTHCPDGVFHLMTDIQWLEIVDPLDDRPVAPGDAGRLLFTSTAREGQKVIRYDIGDMGRWLPGECPCGAPSPRFELLGRHGSLVRIGTMFIQPQRLATLADAPVQLILQHNPRSGLECIHIFTDGNIDTVKQRVCTDPELKMALDAHLLELAVTSRPFSEFERHPQSGKTPLVIDKRR</sequence>
<evidence type="ECO:0000256" key="4">
    <source>
        <dbReference type="ARBA" id="ARBA00013020"/>
    </source>
</evidence>
<dbReference type="Gene3D" id="3.40.605.10">
    <property type="entry name" value="Aldehyde Dehydrogenase, Chain A, domain 1"/>
    <property type="match status" value="1"/>
</dbReference>
<dbReference type="UniPathway" id="UPA00569"/>
<evidence type="ECO:0000256" key="3">
    <source>
        <dbReference type="ARBA" id="ARBA00010915"/>
    </source>
</evidence>
<evidence type="ECO:0000256" key="7">
    <source>
        <dbReference type="ARBA" id="ARBA00023223"/>
    </source>
</evidence>
<evidence type="ECO:0000313" key="10">
    <source>
        <dbReference type="Proteomes" id="UP000234661"/>
    </source>
</evidence>
<dbReference type="SUPFAM" id="SSF56801">
    <property type="entry name" value="Acetyl-CoA synthetase-like"/>
    <property type="match status" value="1"/>
</dbReference>
<proteinExistence type="inferred from homology"/>
<organism evidence="9 10">
    <name type="scientific">Klebsiella michiganensis</name>
    <dbReference type="NCBI Taxonomy" id="1134687"/>
    <lineage>
        <taxon>Bacteria</taxon>
        <taxon>Pseudomonadati</taxon>
        <taxon>Pseudomonadota</taxon>
        <taxon>Gammaproteobacteria</taxon>
        <taxon>Enterobacterales</taxon>
        <taxon>Enterobacteriaceae</taxon>
        <taxon>Klebsiella/Raoultella group</taxon>
        <taxon>Klebsiella</taxon>
    </lineage>
</organism>
<dbReference type="InterPro" id="IPR016163">
    <property type="entry name" value="Ald_DH_C"/>
</dbReference>
<evidence type="ECO:0000313" key="9">
    <source>
        <dbReference type="EMBL" id="PLM61130.1"/>
    </source>
</evidence>
<reference evidence="9 10" key="1">
    <citation type="submission" date="2017-11" db="EMBL/GenBank/DDBJ databases">
        <authorList>
            <person name="Han C.G."/>
        </authorList>
    </citation>
    <scope>NUCLEOTIDE SEQUENCE [LARGE SCALE GENOMIC DNA]</scope>
    <source>
        <strain evidence="9 10">A2</strain>
    </source>
</reference>
<dbReference type="EC" id="1.2.1.50" evidence="4"/>
<dbReference type="PANTHER" id="PTHR43845">
    <property type="entry name" value="BLR5969 PROTEIN"/>
    <property type="match status" value="1"/>
</dbReference>
<comment type="function">
    <text evidence="1">LuxC is the fatty acid reductase enzyme responsible for synthesis of the aldehyde substrate for the luminescent reaction catalyzed by luciferase.</text>
</comment>
<reference evidence="9 10" key="2">
    <citation type="submission" date="2018-01" db="EMBL/GenBank/DDBJ databases">
        <title>Genomic study of Klebsiella pneumoniae.</title>
        <authorList>
            <person name="Yang Y."/>
            <person name="Bicalho R."/>
        </authorList>
    </citation>
    <scope>NUCLEOTIDE SEQUENCE [LARGE SCALE GENOMIC DNA]</scope>
    <source>
        <strain evidence="9 10">A2</strain>
    </source>
</reference>
<name>A0A2J4ZDK0_9ENTR</name>
<protein>
    <recommendedName>
        <fullName evidence="4">long-chain-fatty-acyl-CoA reductase</fullName>
        <ecNumber evidence="4">1.2.1.50</ecNumber>
    </recommendedName>
</protein>
<evidence type="ECO:0000256" key="5">
    <source>
        <dbReference type="ARBA" id="ARBA00022857"/>
    </source>
</evidence>
<evidence type="ECO:0000256" key="1">
    <source>
        <dbReference type="ARBA" id="ARBA00003277"/>
    </source>
</evidence>
<comment type="similarity">
    <text evidence="3">Belongs to the LuxC family.</text>
</comment>
<comment type="catalytic activity">
    <reaction evidence="8">
        <text>a long-chain fatty aldehyde + NADP(+) + CoA = a long-chain fatty acyl-CoA + NADPH + H(+)</text>
        <dbReference type="Rhea" id="RHEA:15437"/>
        <dbReference type="ChEBI" id="CHEBI:15378"/>
        <dbReference type="ChEBI" id="CHEBI:17176"/>
        <dbReference type="ChEBI" id="CHEBI:57287"/>
        <dbReference type="ChEBI" id="CHEBI:57783"/>
        <dbReference type="ChEBI" id="CHEBI:58349"/>
        <dbReference type="ChEBI" id="CHEBI:83139"/>
        <dbReference type="EC" id="1.2.1.50"/>
    </reaction>
</comment>
<evidence type="ECO:0000256" key="6">
    <source>
        <dbReference type="ARBA" id="ARBA00023002"/>
    </source>
</evidence>
<dbReference type="InterPro" id="IPR008670">
    <property type="entry name" value="CoA_reduct_LuxC"/>
</dbReference>
<dbReference type="EMBL" id="PIET01000490">
    <property type="protein sequence ID" value="PLM61130.1"/>
    <property type="molecule type" value="Genomic_DNA"/>
</dbReference>